<dbReference type="CDD" id="cd22157">
    <property type="entry name" value="F-box_AtFBW1-like"/>
    <property type="match status" value="1"/>
</dbReference>
<evidence type="ECO:0000313" key="3">
    <source>
        <dbReference type="RefSeq" id="XP_010248370.1"/>
    </source>
</evidence>
<dbReference type="GeneID" id="104591260"/>
<dbReference type="OrthoDB" id="5314306at2759"/>
<dbReference type="KEGG" id="nnu:104591260"/>
<dbReference type="PROSITE" id="PS50181">
    <property type="entry name" value="FBOX"/>
    <property type="match status" value="1"/>
</dbReference>
<dbReference type="InterPro" id="IPR001810">
    <property type="entry name" value="F-box_dom"/>
</dbReference>
<dbReference type="PANTHER" id="PTHR31672:SF13">
    <property type="entry name" value="F-BOX PROTEIN CPR30-LIKE"/>
    <property type="match status" value="1"/>
</dbReference>
<evidence type="ECO:0000259" key="1">
    <source>
        <dbReference type="PROSITE" id="PS50181"/>
    </source>
</evidence>
<dbReference type="SUPFAM" id="SSF81383">
    <property type="entry name" value="F-box domain"/>
    <property type="match status" value="1"/>
</dbReference>
<dbReference type="NCBIfam" id="TIGR01640">
    <property type="entry name" value="F_box_assoc_1"/>
    <property type="match status" value="1"/>
</dbReference>
<dbReference type="RefSeq" id="XP_010248370.1">
    <property type="nucleotide sequence ID" value="XM_010250068.2"/>
</dbReference>
<dbReference type="Pfam" id="PF08268">
    <property type="entry name" value="FBA_3"/>
    <property type="match status" value="1"/>
</dbReference>
<dbReference type="Pfam" id="PF12937">
    <property type="entry name" value="F-box-like"/>
    <property type="match status" value="1"/>
</dbReference>
<gene>
    <name evidence="3" type="primary">LOC104591260</name>
</gene>
<protein>
    <submittedName>
        <fullName evidence="3">F-box protein At3g07870-like</fullName>
    </submittedName>
</protein>
<feature type="domain" description="F-box" evidence="1">
    <location>
        <begin position="1"/>
        <end position="46"/>
    </location>
</feature>
<dbReference type="SMART" id="SM00256">
    <property type="entry name" value="FBOX"/>
    <property type="match status" value="1"/>
</dbReference>
<dbReference type="InterPro" id="IPR036047">
    <property type="entry name" value="F-box-like_dom_sf"/>
</dbReference>
<dbReference type="eggNOG" id="ENOG502SPBF">
    <property type="taxonomic scope" value="Eukaryota"/>
</dbReference>
<dbReference type="Proteomes" id="UP000189703">
    <property type="component" value="Unplaced"/>
</dbReference>
<dbReference type="OMA" id="ERIDIWI"/>
<dbReference type="PANTHER" id="PTHR31672">
    <property type="entry name" value="BNACNNG10540D PROTEIN"/>
    <property type="match status" value="1"/>
</dbReference>
<dbReference type="Gene3D" id="1.20.1280.50">
    <property type="match status" value="1"/>
</dbReference>
<dbReference type="InterPro" id="IPR013187">
    <property type="entry name" value="F-box-assoc_dom_typ3"/>
</dbReference>
<dbReference type="InParanoid" id="A0A1U7ZB51"/>
<proteinExistence type="predicted"/>
<dbReference type="InterPro" id="IPR050796">
    <property type="entry name" value="SCF_F-box_component"/>
</dbReference>
<dbReference type="AlphaFoldDB" id="A0A1U7ZB51"/>
<accession>A0A1U7ZB51</accession>
<reference evidence="3" key="1">
    <citation type="submission" date="2025-08" db="UniProtKB">
        <authorList>
            <consortium name="RefSeq"/>
        </authorList>
    </citation>
    <scope>IDENTIFICATION</scope>
</reference>
<keyword evidence="2" id="KW-1185">Reference proteome</keyword>
<organism evidence="2 3">
    <name type="scientific">Nelumbo nucifera</name>
    <name type="common">Sacred lotus</name>
    <dbReference type="NCBI Taxonomy" id="4432"/>
    <lineage>
        <taxon>Eukaryota</taxon>
        <taxon>Viridiplantae</taxon>
        <taxon>Streptophyta</taxon>
        <taxon>Embryophyta</taxon>
        <taxon>Tracheophyta</taxon>
        <taxon>Spermatophyta</taxon>
        <taxon>Magnoliopsida</taxon>
        <taxon>Proteales</taxon>
        <taxon>Nelumbonaceae</taxon>
        <taxon>Nelumbo</taxon>
    </lineage>
</organism>
<evidence type="ECO:0000313" key="2">
    <source>
        <dbReference type="Proteomes" id="UP000189703"/>
    </source>
</evidence>
<name>A0A1U7ZB51_NELNU</name>
<sequence length="414" mass="47245">MSSRSLPEEVIFDILCRLPVKSLLRSKCVCKSWFALISDPRFVKQHLNRVLESITTPNDHGGSSNFIVVSSGIVYHVDDGSETAMHDGSSRKFDLPFQDSFRCPWVAGSCNGLVCLANETYDDTLEDLIVWNPYIGDYIKLPEAPFELPPSSLLMNDVSAFGYTSALDEYKVVKIIHTLDISRRPGVNRSIILVHTLGTDSWRKIGEDVSFQIDRRSGGLLLHGAIHWAAIRLIPVGVMSLIVYFDLEDEAFWELPPPDIGEVDKDSFQLGVLRGCLCAFHSVLGERIDIWIMEDYGKKESWIRRFSYQSRAIARGLESYEPTWFVRDGEIFLKNASGEVVLYHPIRERVLPLPNAWDREFKRILGYVRTLVSPLSLNTNSGIDRKPKREKERRKFRSEHVSMNSPWSLPLLRI</sequence>
<dbReference type="InterPro" id="IPR017451">
    <property type="entry name" value="F-box-assoc_interact_dom"/>
</dbReference>